<comment type="caution">
    <text evidence="2">The sequence shown here is derived from an EMBL/GenBank/DDBJ whole genome shotgun (WGS) entry which is preliminary data.</text>
</comment>
<gene>
    <name evidence="2" type="ORF">L3049_12680</name>
</gene>
<evidence type="ECO:0000313" key="3">
    <source>
        <dbReference type="Proteomes" id="UP001528920"/>
    </source>
</evidence>
<keyword evidence="3" id="KW-1185">Reference proteome</keyword>
<evidence type="ECO:0000256" key="1">
    <source>
        <dbReference type="SAM" id="Phobius"/>
    </source>
</evidence>
<keyword evidence="1" id="KW-0812">Transmembrane</keyword>
<name>A0ABT5VWH5_9BACT</name>
<dbReference type="EMBL" id="JAKJSC010000002">
    <property type="protein sequence ID" value="MDE5418858.1"/>
    <property type="molecule type" value="Genomic_DNA"/>
</dbReference>
<keyword evidence="1" id="KW-1133">Transmembrane helix</keyword>
<feature type="transmembrane region" description="Helical" evidence="1">
    <location>
        <begin position="45"/>
        <end position="62"/>
    </location>
</feature>
<keyword evidence="1" id="KW-0472">Membrane</keyword>
<dbReference type="Pfam" id="PF13858">
    <property type="entry name" value="DUF4199"/>
    <property type="match status" value="1"/>
</dbReference>
<evidence type="ECO:0000313" key="2">
    <source>
        <dbReference type="EMBL" id="MDE5418858.1"/>
    </source>
</evidence>
<dbReference type="InterPro" id="IPR025250">
    <property type="entry name" value="DUF4199"/>
</dbReference>
<feature type="transmembrane region" description="Helical" evidence="1">
    <location>
        <begin position="12"/>
        <end position="33"/>
    </location>
</feature>
<proteinExistence type="predicted"/>
<dbReference type="Proteomes" id="UP001528920">
    <property type="component" value="Unassembled WGS sequence"/>
</dbReference>
<dbReference type="RefSeq" id="WP_275110190.1">
    <property type="nucleotide sequence ID" value="NZ_JAKJSC010000002.1"/>
</dbReference>
<reference evidence="2 3" key="1">
    <citation type="submission" date="2022-01" db="EMBL/GenBank/DDBJ databases">
        <title>Labilibaculum sp. nov, a marine bacterium isolated from Antarctica.</title>
        <authorList>
            <person name="Dai W."/>
        </authorList>
    </citation>
    <scope>NUCLEOTIDE SEQUENCE [LARGE SCALE GENOMIC DNA]</scope>
    <source>
        <strain evidence="2 3">DW002</strain>
    </source>
</reference>
<sequence>MQNYKNSMIKHSFLFGALVGGVLILAALVFYFKEMSINFDPQLRSINHFLIASGIFLGVRKYRDDELNGIINYGRAFSVGILIIGFASLFYSIFIYVLTSYYDSSIINEAIVFLEKGLNEAGYKEKDIDLLMSMYKQITPGMFAFGQWFSKALSGLLFALILAFFFKPKGNLLNKKSIDKFNESNK</sequence>
<accession>A0ABT5VWH5</accession>
<organism evidence="2 3">
    <name type="scientific">Paralabilibaculum antarcticum</name>
    <dbReference type="NCBI Taxonomy" id="2912572"/>
    <lineage>
        <taxon>Bacteria</taxon>
        <taxon>Pseudomonadati</taxon>
        <taxon>Bacteroidota</taxon>
        <taxon>Bacteroidia</taxon>
        <taxon>Marinilabiliales</taxon>
        <taxon>Marinifilaceae</taxon>
        <taxon>Paralabilibaculum</taxon>
    </lineage>
</organism>
<feature type="transmembrane region" description="Helical" evidence="1">
    <location>
        <begin position="74"/>
        <end position="98"/>
    </location>
</feature>
<feature type="transmembrane region" description="Helical" evidence="1">
    <location>
        <begin position="148"/>
        <end position="166"/>
    </location>
</feature>
<protein>
    <submittedName>
        <fullName evidence="2">DUF4199 domain-containing protein</fullName>
    </submittedName>
</protein>